<sequence>MKKLLTNLLCLLIPVFVLAQERTITGKVVDSETNEPIPGVNVIVLPAYRGTITDMEGNYSLADISSSDQVQFSFIGFANQTIVVGEQSTIDVKLVPDVNELDEVVAIGYGVMKKSDLTGAVSSVGLEQIQMTENISLDQALEGRVAGLNVSSGDGTLGAATNIFIRGVGSINSNTQPLFVIDGFPIEYSYDKEATALGDDPLNPLVNINPDDIESIEVLKDASAAAIYGARGANGVILITTKRGEAGKTNVTVNASFGFKKPMKKVDMLETPDYSKYMYEKDAGEEWDDWKAWQSPDSTNTDWQDVIYDNRYALSQRYDISIDGGSEQTTFRTNINYKDESGVIQNTSLQSFSGALKVNHKAGRWMDMFMDVNLATSGNSSSAQGTGSTPKSGGSVINALQAPPTKEPDEEATQDELENDDESNGGYTNPLTMIHGVTNKKRNTDMRVNTQFLFKLHPSLTLMLRGGYRLSFAERSQYYPSNTGRGNKNNGDGFNSTNNKSSLLGESTLTYLTTINKDHNINIMGGVSYTENVDWFWTARNTNYGNNDLAPYNMAVGTAPLVPESWYEKPKLQSFLGRFNYNYKSRYLATASFRADGSSKFGAGNKYAYFPSGALSWRLSEEGFMSGATWVDNLKLRSSIGVTGNQGIPSYLSRDNYTVANYVFDGEMTNGAGSWITNVRDDELVWETSRMIDAGIDFAAFKQRLIITADVYDKETYDMLLNTNVSPSAGFMNDWTNVGSMRNRGVEVSVTGDIFKNAGFIWRATANYAYNENEILKLADSDYILMDGYILQEGMPVGAFHGYPTDGIIRTFEEAAIAPVEVRYTAQGNMPGYRRFKDLNGDGMIDNVDREIIGQGHPDGFGSLSNVLTYKGFQLKALVTFRHGNQVYNATRMKLEYMYGSKGKKNRMATVLDRWRQPYVFGGEDEGNIDGSLPSVEYDDKLFHSDYLEDADYVKLRSISLLYKFPQKMIKDWGFKQLSLRTTAENIWTITGYSGYDPEVSMGRNKGLMPGYDNAGAPTPFILTFGLNARF</sequence>
<keyword evidence="11" id="KW-0675">Receptor</keyword>
<dbReference type="InterPro" id="IPR012910">
    <property type="entry name" value="Plug_dom"/>
</dbReference>
<organism evidence="11 12">
    <name type="scientific">Carboxylicivirga marina</name>
    <dbReference type="NCBI Taxonomy" id="2800988"/>
    <lineage>
        <taxon>Bacteria</taxon>
        <taxon>Pseudomonadati</taxon>
        <taxon>Bacteroidota</taxon>
        <taxon>Bacteroidia</taxon>
        <taxon>Marinilabiliales</taxon>
        <taxon>Marinilabiliaceae</taxon>
        <taxon>Carboxylicivirga</taxon>
    </lineage>
</organism>
<evidence type="ECO:0000256" key="7">
    <source>
        <dbReference type="PROSITE-ProRule" id="PRU01360"/>
    </source>
</evidence>
<name>A0ABS1HIX4_9BACT</name>
<dbReference type="NCBIfam" id="TIGR04057">
    <property type="entry name" value="SusC_RagA_signa"/>
    <property type="match status" value="1"/>
</dbReference>
<feature type="compositionally biased region" description="Polar residues" evidence="8">
    <location>
        <begin position="377"/>
        <end position="392"/>
    </location>
</feature>
<evidence type="ECO:0000256" key="3">
    <source>
        <dbReference type="ARBA" id="ARBA00022452"/>
    </source>
</evidence>
<evidence type="ECO:0000256" key="8">
    <source>
        <dbReference type="SAM" id="MobiDB-lite"/>
    </source>
</evidence>
<keyword evidence="6 7" id="KW-0998">Cell outer membrane</keyword>
<dbReference type="InterPro" id="IPR039426">
    <property type="entry name" value="TonB-dep_rcpt-like"/>
</dbReference>
<accession>A0ABS1HIX4</accession>
<dbReference type="InterPro" id="IPR023996">
    <property type="entry name" value="TonB-dep_OMP_SusC/RagA"/>
</dbReference>
<evidence type="ECO:0000256" key="1">
    <source>
        <dbReference type="ARBA" id="ARBA00004571"/>
    </source>
</evidence>
<evidence type="ECO:0000256" key="9">
    <source>
        <dbReference type="SAM" id="SignalP"/>
    </source>
</evidence>
<feature type="chain" id="PRO_5045326374" evidence="9">
    <location>
        <begin position="20"/>
        <end position="1031"/>
    </location>
</feature>
<keyword evidence="5 7" id="KW-0472">Membrane</keyword>
<dbReference type="Gene3D" id="2.60.40.1120">
    <property type="entry name" value="Carboxypeptidase-like, regulatory domain"/>
    <property type="match status" value="1"/>
</dbReference>
<gene>
    <name evidence="11" type="ORF">JIV24_09225</name>
</gene>
<dbReference type="InterPro" id="IPR037066">
    <property type="entry name" value="Plug_dom_sf"/>
</dbReference>
<dbReference type="SUPFAM" id="SSF56935">
    <property type="entry name" value="Porins"/>
    <property type="match status" value="1"/>
</dbReference>
<dbReference type="SUPFAM" id="SSF49464">
    <property type="entry name" value="Carboxypeptidase regulatory domain-like"/>
    <property type="match status" value="1"/>
</dbReference>
<keyword evidence="9" id="KW-0732">Signal</keyword>
<dbReference type="EMBL" id="JAENRR010000017">
    <property type="protein sequence ID" value="MBK3517516.1"/>
    <property type="molecule type" value="Genomic_DNA"/>
</dbReference>
<dbReference type="Gene3D" id="2.170.130.10">
    <property type="entry name" value="TonB-dependent receptor, plug domain"/>
    <property type="match status" value="1"/>
</dbReference>
<evidence type="ECO:0000259" key="10">
    <source>
        <dbReference type="Pfam" id="PF07715"/>
    </source>
</evidence>
<reference evidence="11 12" key="1">
    <citation type="submission" date="2021-01" db="EMBL/GenBank/DDBJ databases">
        <title>Carboxyliciviraga sp.nov., isolated from coastal sediments.</title>
        <authorList>
            <person name="Lu D."/>
            <person name="Zhang T."/>
        </authorList>
    </citation>
    <scope>NUCLEOTIDE SEQUENCE [LARGE SCALE GENOMIC DNA]</scope>
    <source>
        <strain evidence="11 12">N1Y132</strain>
    </source>
</reference>
<dbReference type="InterPro" id="IPR023997">
    <property type="entry name" value="TonB-dep_OMP_SusC/RagA_CS"/>
</dbReference>
<evidence type="ECO:0000256" key="5">
    <source>
        <dbReference type="ARBA" id="ARBA00023136"/>
    </source>
</evidence>
<evidence type="ECO:0000313" key="11">
    <source>
        <dbReference type="EMBL" id="MBK3517516.1"/>
    </source>
</evidence>
<feature type="compositionally biased region" description="Acidic residues" evidence="8">
    <location>
        <begin position="408"/>
        <end position="423"/>
    </location>
</feature>
<evidence type="ECO:0000256" key="2">
    <source>
        <dbReference type="ARBA" id="ARBA00022448"/>
    </source>
</evidence>
<feature type="region of interest" description="Disordered" evidence="8">
    <location>
        <begin position="377"/>
        <end position="433"/>
    </location>
</feature>
<keyword evidence="3 7" id="KW-1134">Transmembrane beta strand</keyword>
<dbReference type="Gene3D" id="2.40.170.20">
    <property type="entry name" value="TonB-dependent receptor, beta-barrel domain"/>
    <property type="match status" value="1"/>
</dbReference>
<protein>
    <submittedName>
        <fullName evidence="11">TonB-dependent receptor</fullName>
    </submittedName>
</protein>
<keyword evidence="4 7" id="KW-0812">Transmembrane</keyword>
<dbReference type="Pfam" id="PF07715">
    <property type="entry name" value="Plug"/>
    <property type="match status" value="1"/>
</dbReference>
<dbReference type="InterPro" id="IPR008969">
    <property type="entry name" value="CarboxyPept-like_regulatory"/>
</dbReference>
<feature type="domain" description="TonB-dependent receptor plug" evidence="10">
    <location>
        <begin position="114"/>
        <end position="236"/>
    </location>
</feature>
<evidence type="ECO:0000256" key="4">
    <source>
        <dbReference type="ARBA" id="ARBA00022692"/>
    </source>
</evidence>
<dbReference type="Pfam" id="PF13715">
    <property type="entry name" value="CarbopepD_reg_2"/>
    <property type="match status" value="1"/>
</dbReference>
<comment type="caution">
    <text evidence="11">The sequence shown here is derived from an EMBL/GenBank/DDBJ whole genome shotgun (WGS) entry which is preliminary data.</text>
</comment>
<evidence type="ECO:0000313" key="12">
    <source>
        <dbReference type="Proteomes" id="UP000605676"/>
    </source>
</evidence>
<dbReference type="InterPro" id="IPR036942">
    <property type="entry name" value="Beta-barrel_TonB_sf"/>
</dbReference>
<dbReference type="NCBIfam" id="TIGR04056">
    <property type="entry name" value="OMP_RagA_SusC"/>
    <property type="match status" value="1"/>
</dbReference>
<dbReference type="Proteomes" id="UP000605676">
    <property type="component" value="Unassembled WGS sequence"/>
</dbReference>
<feature type="signal peptide" evidence="9">
    <location>
        <begin position="1"/>
        <end position="19"/>
    </location>
</feature>
<comment type="similarity">
    <text evidence="7">Belongs to the TonB-dependent receptor family.</text>
</comment>
<keyword evidence="12" id="KW-1185">Reference proteome</keyword>
<proteinExistence type="inferred from homology"/>
<keyword evidence="2 7" id="KW-0813">Transport</keyword>
<dbReference type="PROSITE" id="PS52016">
    <property type="entry name" value="TONB_DEPENDENT_REC_3"/>
    <property type="match status" value="1"/>
</dbReference>
<dbReference type="RefSeq" id="WP_200464746.1">
    <property type="nucleotide sequence ID" value="NZ_JAENRR010000017.1"/>
</dbReference>
<comment type="subcellular location">
    <subcellularLocation>
        <location evidence="1 7">Cell outer membrane</location>
        <topology evidence="1 7">Multi-pass membrane protein</topology>
    </subcellularLocation>
</comment>
<evidence type="ECO:0000256" key="6">
    <source>
        <dbReference type="ARBA" id="ARBA00023237"/>
    </source>
</evidence>
<feature type="region of interest" description="Disordered" evidence="8">
    <location>
        <begin position="479"/>
        <end position="499"/>
    </location>
</feature>